<accession>A0A316WZ29</accession>
<keyword evidence="2" id="KW-1185">Reference proteome</keyword>
<dbReference type="EMBL" id="PPEI02000002">
    <property type="protein sequence ID" value="PWN66664.1"/>
    <property type="molecule type" value="Genomic_DNA"/>
</dbReference>
<proteinExistence type="predicted"/>
<name>A0A316WZ29_9FLAO</name>
<reference evidence="1" key="1">
    <citation type="submission" date="2018-04" db="EMBL/GenBank/DDBJ databases">
        <title>Draft Genome Sequences of Chryseobacterium lactis NCTC11390T isolated from milk, Chryseobacterium oncorhynchi 701B-08T from rainbow trout, and Chryseobacterium viscerum 687B-08T from diseased fish.</title>
        <authorList>
            <person name="Jeong J.-J."/>
            <person name="Lee Y.J."/>
            <person name="Pathiraja D."/>
            <person name="Park B."/>
            <person name="Choi I.-G."/>
            <person name="Kim K.D."/>
        </authorList>
    </citation>
    <scope>NUCLEOTIDE SEQUENCE [LARGE SCALE GENOMIC DNA]</scope>
    <source>
        <strain evidence="1">701B-08</strain>
    </source>
</reference>
<protein>
    <submittedName>
        <fullName evidence="1">Uncharacterized protein</fullName>
    </submittedName>
</protein>
<dbReference type="Proteomes" id="UP000236182">
    <property type="component" value="Unassembled WGS sequence"/>
</dbReference>
<evidence type="ECO:0000313" key="1">
    <source>
        <dbReference type="EMBL" id="PWN66664.1"/>
    </source>
</evidence>
<sequence length="68" mass="7473">MLLVVKAIPIGNIKLDLESILNKDDDFEADTRCSENIKITSKEINGRSITSTIDGEIVVVLFKSSFSS</sequence>
<evidence type="ECO:0000313" key="2">
    <source>
        <dbReference type="Proteomes" id="UP000236182"/>
    </source>
</evidence>
<dbReference type="AlphaFoldDB" id="A0A316WZ29"/>
<organism evidence="1 2">
    <name type="scientific">Chryseobacterium oncorhynchi</name>
    <dbReference type="NCBI Taxonomy" id="741074"/>
    <lineage>
        <taxon>Bacteria</taxon>
        <taxon>Pseudomonadati</taxon>
        <taxon>Bacteroidota</taxon>
        <taxon>Flavobacteriia</taxon>
        <taxon>Flavobacteriales</taxon>
        <taxon>Weeksellaceae</taxon>
        <taxon>Chryseobacterium group</taxon>
        <taxon>Chryseobacterium</taxon>
    </lineage>
</organism>
<gene>
    <name evidence="1" type="ORF">C1638_010000</name>
</gene>
<comment type="caution">
    <text evidence="1">The sequence shown here is derived from an EMBL/GenBank/DDBJ whole genome shotgun (WGS) entry which is preliminary data.</text>
</comment>